<accession>A0A7X3MGZ9</accession>
<dbReference type="Gene3D" id="3.10.290.10">
    <property type="entry name" value="RNA-binding S4 domain"/>
    <property type="match status" value="1"/>
</dbReference>
<protein>
    <submittedName>
        <fullName evidence="3">RNA-binding protein</fullName>
    </submittedName>
</protein>
<dbReference type="Pfam" id="PF01479">
    <property type="entry name" value="S4"/>
    <property type="match status" value="1"/>
</dbReference>
<comment type="caution">
    <text evidence="3">The sequence shown here is derived from an EMBL/GenBank/DDBJ whole genome shotgun (WGS) entry which is preliminary data.</text>
</comment>
<dbReference type="PROSITE" id="PS50889">
    <property type="entry name" value="S4"/>
    <property type="match status" value="1"/>
</dbReference>
<dbReference type="EMBL" id="WUQX01000001">
    <property type="protein sequence ID" value="MXP76085.1"/>
    <property type="molecule type" value="Genomic_DNA"/>
</dbReference>
<dbReference type="InterPro" id="IPR036986">
    <property type="entry name" value="S4_RNA-bd_sf"/>
</dbReference>
<dbReference type="GO" id="GO:0003723">
    <property type="term" value="F:RNA binding"/>
    <property type="evidence" value="ECO:0007669"/>
    <property type="project" value="UniProtKB-KW"/>
</dbReference>
<dbReference type="Gene3D" id="3.30.1370.160">
    <property type="match status" value="1"/>
</dbReference>
<evidence type="ECO:0000313" key="3">
    <source>
        <dbReference type="EMBL" id="MXP76085.1"/>
    </source>
</evidence>
<dbReference type="InterPro" id="IPR002942">
    <property type="entry name" value="S4_RNA-bd"/>
</dbReference>
<dbReference type="RefSeq" id="WP_159751256.1">
    <property type="nucleotide sequence ID" value="NZ_WUQX01000001.1"/>
</dbReference>
<dbReference type="SUPFAM" id="SSF55174">
    <property type="entry name" value="Alpha-L RNA-binding motif"/>
    <property type="match status" value="1"/>
</dbReference>
<dbReference type="CDD" id="cd00165">
    <property type="entry name" value="S4"/>
    <property type="match status" value="1"/>
</dbReference>
<dbReference type="InterPro" id="IPR012677">
    <property type="entry name" value="Nucleotide-bd_a/b_plait_sf"/>
</dbReference>
<organism evidence="3 4">
    <name type="scientific">Sporofaciens musculi</name>
    <dbReference type="NCBI Taxonomy" id="2681861"/>
    <lineage>
        <taxon>Bacteria</taxon>
        <taxon>Bacillati</taxon>
        <taxon>Bacillota</taxon>
        <taxon>Clostridia</taxon>
        <taxon>Lachnospirales</taxon>
        <taxon>Lachnospiraceae</taxon>
        <taxon>Sporofaciens</taxon>
    </lineage>
</organism>
<reference evidence="3 4" key="1">
    <citation type="submission" date="2019-12" db="EMBL/GenBank/DDBJ databases">
        <title>Sporaefaciens musculi gen. nov., sp. nov., a novel bacterium isolated from the caecum of an obese mouse.</title>
        <authorList>
            <person name="Rasmussen T.S."/>
            <person name="Streidl T."/>
            <person name="Hitch T.C.A."/>
            <person name="Wortmann E."/>
            <person name="Deptula P."/>
            <person name="Hansen M."/>
            <person name="Nielsen D.S."/>
            <person name="Clavel T."/>
            <person name="Vogensen F.K."/>
        </authorList>
    </citation>
    <scope>NUCLEOTIDE SEQUENCE [LARGE SCALE GENOMIC DNA]</scope>
    <source>
        <strain evidence="3 4">WCA-9-b2</strain>
    </source>
</reference>
<evidence type="ECO:0000256" key="1">
    <source>
        <dbReference type="PROSITE-ProRule" id="PRU00182"/>
    </source>
</evidence>
<dbReference type="PANTHER" id="PTHR13633:SF3">
    <property type="entry name" value="MITOCHONDRIAL TRANSCRIPTION RESCUE FACTOR 1"/>
    <property type="match status" value="1"/>
</dbReference>
<keyword evidence="1" id="KW-0694">RNA-binding</keyword>
<feature type="domain" description="RNA-binding S4" evidence="2">
    <location>
        <begin position="176"/>
        <end position="240"/>
    </location>
</feature>
<proteinExistence type="predicted"/>
<name>A0A7X3MGZ9_9FIRM</name>
<sequence length="252" mass="28984">MNKEDTLLQKRLIELSRTAYIRGIVTFSDFLNLNELNILHTTPKHQFQSPYETYGGYGLSERQMVAFLPDALYAFSKKYPIRILEIRPLNRRFCDELTHRDYLGALMNLGIERCKLGDIMVNGPQALLFVREEMADYIMENLTRIRHTSVSVSISNDFPEDYEPKYEEFKGTVASVRLDTVLSLAFPISRSKLTAYIEGGKVFVNGKLVTSNGYRLKEGDIISVRKLGRIVYDGVLSETKKGRYLTVVRKYI</sequence>
<dbReference type="SMART" id="SM00363">
    <property type="entry name" value="S4"/>
    <property type="match status" value="1"/>
</dbReference>
<dbReference type="Pfam" id="PF17774">
    <property type="entry name" value="YlmH_RBD"/>
    <property type="match status" value="1"/>
</dbReference>
<dbReference type="InterPro" id="IPR040591">
    <property type="entry name" value="RqcP2_RBD"/>
</dbReference>
<evidence type="ECO:0000313" key="4">
    <source>
        <dbReference type="Proteomes" id="UP000460412"/>
    </source>
</evidence>
<evidence type="ECO:0000259" key="2">
    <source>
        <dbReference type="SMART" id="SM00363"/>
    </source>
</evidence>
<dbReference type="Proteomes" id="UP000460412">
    <property type="component" value="Unassembled WGS sequence"/>
</dbReference>
<gene>
    <name evidence="3" type="ORF">GN277_12000</name>
</gene>
<dbReference type="AlphaFoldDB" id="A0A7X3MGZ9"/>
<keyword evidence="4" id="KW-1185">Reference proteome</keyword>
<dbReference type="Gene3D" id="3.30.70.330">
    <property type="match status" value="1"/>
</dbReference>
<dbReference type="PANTHER" id="PTHR13633">
    <property type="entry name" value="MITOCHONDRIAL TRANSCRIPTION RESCUE FACTOR 1"/>
    <property type="match status" value="1"/>
</dbReference>